<feature type="region of interest" description="Disordered" evidence="1">
    <location>
        <begin position="1"/>
        <end position="30"/>
    </location>
</feature>
<proteinExistence type="predicted"/>
<feature type="compositionally biased region" description="Pro residues" evidence="1">
    <location>
        <begin position="16"/>
        <end position="25"/>
    </location>
</feature>
<feature type="region of interest" description="Disordered" evidence="1">
    <location>
        <begin position="74"/>
        <end position="93"/>
    </location>
</feature>
<protein>
    <submittedName>
        <fullName evidence="2">Uncharacterized protein</fullName>
    </submittedName>
</protein>
<dbReference type="Gramene" id="GBG59234">
    <property type="protein sequence ID" value="GBG59234"/>
    <property type="gene ID" value="CBR_g32251"/>
</dbReference>
<evidence type="ECO:0000313" key="3">
    <source>
        <dbReference type="Proteomes" id="UP000265515"/>
    </source>
</evidence>
<dbReference type="AlphaFoldDB" id="A0A388JN53"/>
<keyword evidence="3" id="KW-1185">Reference proteome</keyword>
<comment type="caution">
    <text evidence="2">The sequence shown here is derived from an EMBL/GenBank/DDBJ whole genome shotgun (WGS) entry which is preliminary data.</text>
</comment>
<feature type="compositionally biased region" description="Low complexity" evidence="1">
    <location>
        <begin position="74"/>
        <end position="91"/>
    </location>
</feature>
<sequence>MAAAAGHADSNMPGSPKRPVPPPVPVQRADEDALAFLERLQQYTETTATELRTWEKEDAARREAIRLQQEAEQAARQKAAADSASAARLQQEQLEASQTQARYQAAMNLLNEEAAYGRVLRQQHFRAAEEQEVRTEDERNRETTAVLIENLLYTCNGQQRELLAMRPVLIRHEGIFKAMDQNITALQADTGMLQAADSQQQAINDRLQDSVDAGMARLSAVESTGGAVSDGSPALAAQAKQLDERINHIVGSLGDISKFAGTSTVSRQLKTLSD</sequence>
<name>A0A388JN53_CHABU</name>
<accession>A0A388JN53</accession>
<evidence type="ECO:0000256" key="1">
    <source>
        <dbReference type="SAM" id="MobiDB-lite"/>
    </source>
</evidence>
<reference evidence="2 3" key="1">
    <citation type="journal article" date="2018" name="Cell">
        <title>The Chara Genome: Secondary Complexity and Implications for Plant Terrestrialization.</title>
        <authorList>
            <person name="Nishiyama T."/>
            <person name="Sakayama H."/>
            <person name="Vries J.D."/>
            <person name="Buschmann H."/>
            <person name="Saint-Marcoux D."/>
            <person name="Ullrich K.K."/>
            <person name="Haas F.B."/>
            <person name="Vanderstraeten L."/>
            <person name="Becker D."/>
            <person name="Lang D."/>
            <person name="Vosolsobe S."/>
            <person name="Rombauts S."/>
            <person name="Wilhelmsson P.K.I."/>
            <person name="Janitza P."/>
            <person name="Kern R."/>
            <person name="Heyl A."/>
            <person name="Rumpler F."/>
            <person name="Villalobos L.I.A.C."/>
            <person name="Clay J.M."/>
            <person name="Skokan R."/>
            <person name="Toyoda A."/>
            <person name="Suzuki Y."/>
            <person name="Kagoshima H."/>
            <person name="Schijlen E."/>
            <person name="Tajeshwar N."/>
            <person name="Catarino B."/>
            <person name="Hetherington A.J."/>
            <person name="Saltykova A."/>
            <person name="Bonnot C."/>
            <person name="Breuninger H."/>
            <person name="Symeonidi A."/>
            <person name="Radhakrishnan G.V."/>
            <person name="Van Nieuwerburgh F."/>
            <person name="Deforce D."/>
            <person name="Chang C."/>
            <person name="Karol K.G."/>
            <person name="Hedrich R."/>
            <person name="Ulvskov P."/>
            <person name="Glockner G."/>
            <person name="Delwiche C.F."/>
            <person name="Petrasek J."/>
            <person name="Van de Peer Y."/>
            <person name="Friml J."/>
            <person name="Beilby M."/>
            <person name="Dolan L."/>
            <person name="Kohara Y."/>
            <person name="Sugano S."/>
            <person name="Fujiyama A."/>
            <person name="Delaux P.-M."/>
            <person name="Quint M."/>
            <person name="TheiBen G."/>
            <person name="Hagemann M."/>
            <person name="Harholt J."/>
            <person name="Dunand C."/>
            <person name="Zachgo S."/>
            <person name="Langdale J."/>
            <person name="Maumus F."/>
            <person name="Straeten D.V.D."/>
            <person name="Gould S.B."/>
            <person name="Rensing S.A."/>
        </authorList>
    </citation>
    <scope>NUCLEOTIDE SEQUENCE [LARGE SCALE GENOMIC DNA]</scope>
    <source>
        <strain evidence="2 3">S276</strain>
    </source>
</reference>
<dbReference type="Proteomes" id="UP000265515">
    <property type="component" value="Unassembled WGS sequence"/>
</dbReference>
<gene>
    <name evidence="2" type="ORF">CBR_g32251</name>
</gene>
<dbReference type="EMBL" id="BFEA01000003">
    <property type="protein sequence ID" value="GBG59234.1"/>
    <property type="molecule type" value="Genomic_DNA"/>
</dbReference>
<evidence type="ECO:0000313" key="2">
    <source>
        <dbReference type="EMBL" id="GBG59234.1"/>
    </source>
</evidence>
<organism evidence="2 3">
    <name type="scientific">Chara braunii</name>
    <name type="common">Braun's stonewort</name>
    <dbReference type="NCBI Taxonomy" id="69332"/>
    <lineage>
        <taxon>Eukaryota</taxon>
        <taxon>Viridiplantae</taxon>
        <taxon>Streptophyta</taxon>
        <taxon>Charophyceae</taxon>
        <taxon>Charales</taxon>
        <taxon>Characeae</taxon>
        <taxon>Chara</taxon>
    </lineage>
</organism>